<keyword evidence="6" id="KW-1185">Reference proteome</keyword>
<evidence type="ECO:0000313" key="6">
    <source>
        <dbReference type="Proteomes" id="UP001273935"/>
    </source>
</evidence>
<proteinExistence type="inferred from homology"/>
<dbReference type="PANTHER" id="PTHR13420:SF7">
    <property type="entry name" value="UPF0235 PROTEIN C15ORF40"/>
    <property type="match status" value="1"/>
</dbReference>
<dbReference type="NCBIfam" id="TIGR00251">
    <property type="entry name" value="DUF167 family protein"/>
    <property type="match status" value="1"/>
</dbReference>
<dbReference type="Pfam" id="PF02594">
    <property type="entry name" value="DUF167"/>
    <property type="match status" value="1"/>
</dbReference>
<dbReference type="SMART" id="SM01152">
    <property type="entry name" value="DUF167"/>
    <property type="match status" value="1"/>
</dbReference>
<dbReference type="InterPro" id="IPR003746">
    <property type="entry name" value="DUF167"/>
</dbReference>
<evidence type="ECO:0000313" key="3">
    <source>
        <dbReference type="EMBL" id="BCA26399.1"/>
    </source>
</evidence>
<name>A0A679GF15_9GAMM</name>
<dbReference type="SUPFAM" id="SSF69786">
    <property type="entry name" value="YggU-like"/>
    <property type="match status" value="1"/>
</dbReference>
<dbReference type="RefSeq" id="WP_172432360.1">
    <property type="nucleotide sequence ID" value="NZ_AP022642.1"/>
</dbReference>
<comment type="similarity">
    <text evidence="1 2">Belongs to the UPF0235 family.</text>
</comment>
<dbReference type="PANTHER" id="PTHR13420">
    <property type="entry name" value="UPF0235 PROTEIN C15ORF40"/>
    <property type="match status" value="1"/>
</dbReference>
<reference evidence="3 5" key="1">
    <citation type="journal article" date="2020" name="Microbiol. Resour. Announc.">
        <title>Complete genome sequence of Pseudomonas otitidis strain MrB4, isolated from Lake Biwa in Japan.</title>
        <authorList>
            <person name="Miyazaki K."/>
            <person name="Hase E."/>
            <person name="Maruya T."/>
        </authorList>
    </citation>
    <scope>NUCLEOTIDE SEQUENCE [LARGE SCALE GENOMIC DNA]</scope>
    <source>
        <strain evidence="3 5">MrB4</strain>
    </source>
</reference>
<sequence length="98" mass="10970">MSWFRWDGEDLILACHLQPKASRDEFAGLHGDRLKIRLTAPPIEGRANAHLMAFLADAFGVAKSQVSLEGGELNRQKRVRIRTPRTLPELPGLTARQP</sequence>
<gene>
    <name evidence="3" type="primary">yggU</name>
    <name evidence="3" type="ORF">PtoMrB4_03760</name>
    <name evidence="4" type="ORF">R0G64_10765</name>
</gene>
<reference evidence="4 6" key="2">
    <citation type="submission" date="2023-10" db="EMBL/GenBank/DDBJ databases">
        <title>Pseudomonas otitidis isolated from a paediatric patient with cystic fibrosis in Chile.</title>
        <authorList>
            <person name="Amsteins-Romero L."/>
            <person name="Opazo-Capurro A."/>
            <person name="Matus-Kohler M."/>
            <person name="Gonzalez-Rocha G."/>
        </authorList>
    </citation>
    <scope>NUCLEOTIDE SEQUENCE [LARGE SCALE GENOMIC DNA]</scope>
    <source>
        <strain evidence="4 6">P-714</strain>
    </source>
</reference>
<evidence type="ECO:0000313" key="4">
    <source>
        <dbReference type="EMBL" id="MDV3439907.1"/>
    </source>
</evidence>
<dbReference type="InterPro" id="IPR036591">
    <property type="entry name" value="YggU-like_sf"/>
</dbReference>
<dbReference type="Gene3D" id="3.30.1200.10">
    <property type="entry name" value="YggU-like"/>
    <property type="match status" value="1"/>
</dbReference>
<protein>
    <recommendedName>
        <fullName evidence="2">UPF0235 protein PtoMrB4_03760</fullName>
    </recommendedName>
</protein>
<dbReference type="Proteomes" id="UP001273935">
    <property type="component" value="Unassembled WGS sequence"/>
</dbReference>
<organism evidence="3 5">
    <name type="scientific">Metapseudomonas otitidis</name>
    <dbReference type="NCBI Taxonomy" id="319939"/>
    <lineage>
        <taxon>Bacteria</taxon>
        <taxon>Pseudomonadati</taxon>
        <taxon>Pseudomonadota</taxon>
        <taxon>Gammaproteobacteria</taxon>
        <taxon>Pseudomonadales</taxon>
        <taxon>Pseudomonadaceae</taxon>
        <taxon>Metapseudomonas</taxon>
    </lineage>
</organism>
<evidence type="ECO:0000256" key="1">
    <source>
        <dbReference type="ARBA" id="ARBA00010364"/>
    </source>
</evidence>
<dbReference type="GeneID" id="57395586"/>
<dbReference type="HAMAP" id="MF_00634">
    <property type="entry name" value="UPF0235"/>
    <property type="match status" value="1"/>
</dbReference>
<dbReference type="Proteomes" id="UP000501237">
    <property type="component" value="Chromosome"/>
</dbReference>
<dbReference type="EMBL" id="JAWJUL010000033">
    <property type="protein sequence ID" value="MDV3439907.1"/>
    <property type="molecule type" value="Genomic_DNA"/>
</dbReference>
<accession>A0A679GF15</accession>
<evidence type="ECO:0000256" key="2">
    <source>
        <dbReference type="HAMAP-Rule" id="MF_00634"/>
    </source>
</evidence>
<dbReference type="EMBL" id="AP022642">
    <property type="protein sequence ID" value="BCA26399.1"/>
    <property type="molecule type" value="Genomic_DNA"/>
</dbReference>
<evidence type="ECO:0000313" key="5">
    <source>
        <dbReference type="Proteomes" id="UP000501237"/>
    </source>
</evidence>
<dbReference type="AlphaFoldDB" id="A0A679GF15"/>
<dbReference type="GO" id="GO:0005737">
    <property type="term" value="C:cytoplasm"/>
    <property type="evidence" value="ECO:0007669"/>
    <property type="project" value="TreeGrafter"/>
</dbReference>
<dbReference type="KEGG" id="poj:PtoMrB4_03760"/>